<feature type="region of interest" description="Disordered" evidence="1">
    <location>
        <begin position="1"/>
        <end position="71"/>
    </location>
</feature>
<organism evidence="2 3">
    <name type="scientific">Streptomyces cinnamoneus</name>
    <name type="common">Streptoverticillium cinnamoneum</name>
    <dbReference type="NCBI Taxonomy" id="53446"/>
    <lineage>
        <taxon>Bacteria</taxon>
        <taxon>Bacillati</taxon>
        <taxon>Actinomycetota</taxon>
        <taxon>Actinomycetes</taxon>
        <taxon>Kitasatosporales</taxon>
        <taxon>Streptomycetaceae</taxon>
        <taxon>Streptomyces</taxon>
        <taxon>Streptomyces cinnamoneus group</taxon>
    </lineage>
</organism>
<protein>
    <submittedName>
        <fullName evidence="2">Uncharacterized protein</fullName>
    </submittedName>
</protein>
<gene>
    <name evidence="2" type="ORF">GCM10010507_10310</name>
</gene>
<name>A0A918WEH2_STRCJ</name>
<reference evidence="2" key="2">
    <citation type="submission" date="2020-09" db="EMBL/GenBank/DDBJ databases">
        <authorList>
            <person name="Sun Q."/>
            <person name="Ohkuma M."/>
        </authorList>
    </citation>
    <scope>NUCLEOTIDE SEQUENCE</scope>
    <source>
        <strain evidence="2">JCM 4633</strain>
    </source>
</reference>
<evidence type="ECO:0000313" key="3">
    <source>
        <dbReference type="Proteomes" id="UP000646244"/>
    </source>
</evidence>
<dbReference type="AlphaFoldDB" id="A0A918WEH2"/>
<proteinExistence type="predicted"/>
<dbReference type="EMBL" id="BMVB01000003">
    <property type="protein sequence ID" value="GHC38661.1"/>
    <property type="molecule type" value="Genomic_DNA"/>
</dbReference>
<accession>A0A918WEH2</accession>
<evidence type="ECO:0000313" key="2">
    <source>
        <dbReference type="EMBL" id="GHC38661.1"/>
    </source>
</evidence>
<feature type="region of interest" description="Disordered" evidence="1">
    <location>
        <begin position="131"/>
        <end position="181"/>
    </location>
</feature>
<comment type="caution">
    <text evidence="2">The sequence shown here is derived from an EMBL/GenBank/DDBJ whole genome shotgun (WGS) entry which is preliminary data.</text>
</comment>
<feature type="compositionally biased region" description="Basic and acidic residues" evidence="1">
    <location>
        <begin position="167"/>
        <end position="181"/>
    </location>
</feature>
<sequence length="181" mass="20230">MVSGRNDPARPGPGRGRTVPAHPGATRSPRRSDLAIGFNATIPLNTETEPDATARKRLRRAGAEHPDAPVRCITLRQSVGPSPDDDRGARDTAGRIYWHRWFVRPHRRARLDHDDDPTGYPRKWVGPYLVTPEGCEDGPDLGQGTRRRRPAPLKTRDQVGTSWFRLPGRDRRRSDPVRAAG</sequence>
<evidence type="ECO:0000256" key="1">
    <source>
        <dbReference type="SAM" id="MobiDB-lite"/>
    </source>
</evidence>
<reference evidence="2" key="1">
    <citation type="journal article" date="2014" name="Int. J. Syst. Evol. Microbiol.">
        <title>Complete genome sequence of Corynebacterium casei LMG S-19264T (=DSM 44701T), isolated from a smear-ripened cheese.</title>
        <authorList>
            <consortium name="US DOE Joint Genome Institute (JGI-PGF)"/>
            <person name="Walter F."/>
            <person name="Albersmeier A."/>
            <person name="Kalinowski J."/>
            <person name="Ruckert C."/>
        </authorList>
    </citation>
    <scope>NUCLEOTIDE SEQUENCE</scope>
    <source>
        <strain evidence="2">JCM 4633</strain>
    </source>
</reference>
<dbReference type="Proteomes" id="UP000646244">
    <property type="component" value="Unassembled WGS sequence"/>
</dbReference>